<dbReference type="InterPro" id="IPR050228">
    <property type="entry name" value="Carboxylesterase_BioH"/>
</dbReference>
<dbReference type="GO" id="GO:0016787">
    <property type="term" value="F:hydrolase activity"/>
    <property type="evidence" value="ECO:0007669"/>
    <property type="project" value="UniProtKB-KW"/>
</dbReference>
<dbReference type="Proteomes" id="UP000419743">
    <property type="component" value="Unassembled WGS sequence"/>
</dbReference>
<dbReference type="Pfam" id="PF12697">
    <property type="entry name" value="Abhydrolase_6"/>
    <property type="match status" value="1"/>
</dbReference>
<proteinExistence type="predicted"/>
<dbReference type="RefSeq" id="WP_156742187.1">
    <property type="nucleotide sequence ID" value="NZ_CACRYJ010000052.1"/>
</dbReference>
<dbReference type="InterPro" id="IPR029058">
    <property type="entry name" value="AB_hydrolase_fold"/>
</dbReference>
<comment type="caution">
    <text evidence="2">The sequence shown here is derived from an EMBL/GenBank/DDBJ whole genome shotgun (WGS) entry which is preliminary data.</text>
</comment>
<protein>
    <submittedName>
        <fullName evidence="2">Alpha/beta hydrolase family protein</fullName>
    </submittedName>
</protein>
<evidence type="ECO:0000259" key="1">
    <source>
        <dbReference type="Pfam" id="PF12697"/>
    </source>
</evidence>
<keyword evidence="2" id="KW-0378">Hydrolase</keyword>
<reference evidence="2 3" key="1">
    <citation type="submission" date="2019-11" db="EMBL/GenBank/DDBJ databases">
        <authorList>
            <person name="Criscuolo A."/>
        </authorList>
    </citation>
    <scope>NUCLEOTIDE SEQUENCE [LARGE SCALE GENOMIC DNA]</scope>
    <source>
        <strain evidence="2">CIP111667</strain>
    </source>
</reference>
<dbReference type="EMBL" id="CACRYJ010000052">
    <property type="protein sequence ID" value="VZO38797.1"/>
    <property type="molecule type" value="Genomic_DNA"/>
</dbReference>
<dbReference type="AlphaFoldDB" id="A0A7M4DMY9"/>
<dbReference type="SUPFAM" id="SSF53474">
    <property type="entry name" value="alpha/beta-Hydrolases"/>
    <property type="match status" value="1"/>
</dbReference>
<name>A0A7M4DMY9_9MICO</name>
<dbReference type="Gene3D" id="3.40.50.1820">
    <property type="entry name" value="alpha/beta hydrolase"/>
    <property type="match status" value="1"/>
</dbReference>
<organism evidence="2 3">
    <name type="scientific">Occultella aeris</name>
    <dbReference type="NCBI Taxonomy" id="2761496"/>
    <lineage>
        <taxon>Bacteria</taxon>
        <taxon>Bacillati</taxon>
        <taxon>Actinomycetota</taxon>
        <taxon>Actinomycetes</taxon>
        <taxon>Micrococcales</taxon>
        <taxon>Ruaniaceae</taxon>
        <taxon>Occultella</taxon>
    </lineage>
</organism>
<gene>
    <name evidence="2" type="ORF">HALOF300_03517</name>
</gene>
<dbReference type="InterPro" id="IPR000073">
    <property type="entry name" value="AB_hydrolase_1"/>
</dbReference>
<keyword evidence="3" id="KW-1185">Reference proteome</keyword>
<evidence type="ECO:0000313" key="2">
    <source>
        <dbReference type="EMBL" id="VZO38797.1"/>
    </source>
</evidence>
<evidence type="ECO:0000313" key="3">
    <source>
        <dbReference type="Proteomes" id="UP000419743"/>
    </source>
</evidence>
<feature type="domain" description="AB hydrolase-1" evidence="1">
    <location>
        <begin position="21"/>
        <end position="248"/>
    </location>
</feature>
<dbReference type="PANTHER" id="PTHR43194:SF2">
    <property type="entry name" value="PEROXISOMAL MEMBRANE PROTEIN LPX1"/>
    <property type="match status" value="1"/>
</dbReference>
<dbReference type="PANTHER" id="PTHR43194">
    <property type="entry name" value="HYDROLASE ALPHA/BETA FOLD FAMILY"/>
    <property type="match status" value="1"/>
</dbReference>
<sequence>MTTDPATEFPAPTGVTSGATILLVHGAWHGPWCWEDLAERLGDLGNDVRTVELRGHDGRTGRIWHRIHDYVEDVRDAAAGCRPPLVVVGHSLGGLVAQKVVESERAAGLVLLAPTPVRGTLPAVGRLALRHPGALLRATLTLRMWPFVRTHTLVRDLFFTARTDQWVVHDTWVRLRDESYLAFLQTIVLRPRPGRVRAPVLVLAAEEDRFFTLAEMERTAHAYGTRAVVVEGSGHDLMLDDGWQDVADGIDAWIRTAVTATAGHRGGSAS</sequence>
<accession>A0A7M4DMY9</accession>